<evidence type="ECO:0000256" key="1">
    <source>
        <dbReference type="SAM" id="MobiDB-lite"/>
    </source>
</evidence>
<proteinExistence type="predicted"/>
<comment type="caution">
    <text evidence="2">The sequence shown here is derived from an EMBL/GenBank/DDBJ whole genome shotgun (WGS) entry which is preliminary data.</text>
</comment>
<feature type="region of interest" description="Disordered" evidence="1">
    <location>
        <begin position="19"/>
        <end position="74"/>
    </location>
</feature>
<accession>A0AAV5ATE9</accession>
<name>A0AAV5ATE9_9AGAM</name>
<protein>
    <submittedName>
        <fullName evidence="2">Uncharacterized protein</fullName>
    </submittedName>
</protein>
<feature type="compositionally biased region" description="Basic and acidic residues" evidence="1">
    <location>
        <begin position="53"/>
        <end position="74"/>
    </location>
</feature>
<reference evidence="2" key="1">
    <citation type="submission" date="2021-10" db="EMBL/GenBank/DDBJ databases">
        <title>De novo Genome Assembly of Clathrus columnatus (Basidiomycota, Fungi) Using Illumina and Nanopore Sequence Data.</title>
        <authorList>
            <person name="Ogiso-Tanaka E."/>
            <person name="Itagaki H."/>
            <person name="Hosoya T."/>
            <person name="Hosaka K."/>
        </authorList>
    </citation>
    <scope>NUCLEOTIDE SEQUENCE</scope>
    <source>
        <strain evidence="2">MO-923</strain>
    </source>
</reference>
<evidence type="ECO:0000313" key="3">
    <source>
        <dbReference type="Proteomes" id="UP001050691"/>
    </source>
</evidence>
<organism evidence="2 3">
    <name type="scientific">Clathrus columnatus</name>
    <dbReference type="NCBI Taxonomy" id="1419009"/>
    <lineage>
        <taxon>Eukaryota</taxon>
        <taxon>Fungi</taxon>
        <taxon>Dikarya</taxon>
        <taxon>Basidiomycota</taxon>
        <taxon>Agaricomycotina</taxon>
        <taxon>Agaricomycetes</taxon>
        <taxon>Phallomycetidae</taxon>
        <taxon>Phallales</taxon>
        <taxon>Clathraceae</taxon>
        <taxon>Clathrus</taxon>
    </lineage>
</organism>
<keyword evidence="3" id="KW-1185">Reference proteome</keyword>
<feature type="compositionally biased region" description="Polar residues" evidence="1">
    <location>
        <begin position="37"/>
        <end position="50"/>
    </location>
</feature>
<dbReference type="AlphaFoldDB" id="A0AAV5ATE9"/>
<evidence type="ECO:0000313" key="2">
    <source>
        <dbReference type="EMBL" id="GJJ16010.1"/>
    </source>
</evidence>
<dbReference type="Proteomes" id="UP001050691">
    <property type="component" value="Unassembled WGS sequence"/>
</dbReference>
<dbReference type="EMBL" id="BPWL01000012">
    <property type="protein sequence ID" value="GJJ16010.1"/>
    <property type="molecule type" value="Genomic_DNA"/>
</dbReference>
<gene>
    <name evidence="2" type="ORF">Clacol_010289</name>
</gene>
<sequence>MGSPNSQELQKLGCILNGLRREKDMKNPTVPLLTPPSRDNPTNQIENDITQALKKEERIPEQLKQEKVADAFPA</sequence>